<evidence type="ECO:0000256" key="1">
    <source>
        <dbReference type="ARBA" id="ARBA00006199"/>
    </source>
</evidence>
<dbReference type="GO" id="GO:0070628">
    <property type="term" value="F:proteasome binding"/>
    <property type="evidence" value="ECO:0007669"/>
    <property type="project" value="TreeGrafter"/>
</dbReference>
<dbReference type="PANTHER" id="PTHR28032">
    <property type="entry name" value="FI02826P"/>
    <property type="match status" value="1"/>
</dbReference>
<dbReference type="PANTHER" id="PTHR28032:SF1">
    <property type="entry name" value="FI02826P"/>
    <property type="match status" value="1"/>
</dbReference>
<keyword evidence="3" id="KW-0813">Transport</keyword>
<feature type="region of interest" description="Disordered" evidence="4">
    <location>
        <begin position="34"/>
        <end position="122"/>
    </location>
</feature>
<dbReference type="Gene3D" id="1.20.58.1590">
    <property type="entry name" value="Tethering factor for nuclear proteasome Cut8/Sts1"/>
    <property type="match status" value="1"/>
</dbReference>
<comment type="function">
    <text evidence="3">Involved in ubiquitin-mediated protein degradation. Regulatory factor in the ubiquitin/proteasome pathway that controls the turnover of proteasome substrates. Targets proteasomes to the nucleus and facilitates the degradation of nuclear proteins.</text>
</comment>
<dbReference type="AlphaFoldDB" id="A0A8K0USV9"/>
<gene>
    <name evidence="5" type="ORF">BXZ70DRAFT_1006468</name>
</gene>
<dbReference type="GO" id="GO:0071630">
    <property type="term" value="P:nuclear protein quality control by the ubiquitin-proteasome system"/>
    <property type="evidence" value="ECO:0007669"/>
    <property type="project" value="UniProtKB-UniRule"/>
</dbReference>
<evidence type="ECO:0000256" key="4">
    <source>
        <dbReference type="SAM" id="MobiDB-lite"/>
    </source>
</evidence>
<dbReference type="OrthoDB" id="10061064at2759"/>
<protein>
    <recommendedName>
        <fullName evidence="3">Tethering factor for nuclear proteasome STS1</fullName>
    </recommendedName>
</protein>
<proteinExistence type="inferred from homology"/>
<dbReference type="InterPro" id="IPR013868">
    <property type="entry name" value="Cut8/Sts1_fam"/>
</dbReference>
<dbReference type="GO" id="GO:0031965">
    <property type="term" value="C:nuclear membrane"/>
    <property type="evidence" value="ECO:0007669"/>
    <property type="project" value="TreeGrafter"/>
</dbReference>
<feature type="compositionally biased region" description="Polar residues" evidence="4">
    <location>
        <begin position="44"/>
        <end position="57"/>
    </location>
</feature>
<comment type="similarity">
    <text evidence="1 3">Belongs to the cut8/STS1 family.</text>
</comment>
<dbReference type="Pfam" id="PF08559">
    <property type="entry name" value="Cut8"/>
    <property type="match status" value="1"/>
</dbReference>
<dbReference type="Proteomes" id="UP000813824">
    <property type="component" value="Unassembled WGS sequence"/>
</dbReference>
<dbReference type="GO" id="GO:0005737">
    <property type="term" value="C:cytoplasm"/>
    <property type="evidence" value="ECO:0007669"/>
    <property type="project" value="UniProtKB-SubCell"/>
</dbReference>
<organism evidence="5 6">
    <name type="scientific">Cristinia sonorae</name>
    <dbReference type="NCBI Taxonomy" id="1940300"/>
    <lineage>
        <taxon>Eukaryota</taxon>
        <taxon>Fungi</taxon>
        <taxon>Dikarya</taxon>
        <taxon>Basidiomycota</taxon>
        <taxon>Agaricomycotina</taxon>
        <taxon>Agaricomycetes</taxon>
        <taxon>Agaricomycetidae</taxon>
        <taxon>Agaricales</taxon>
        <taxon>Pleurotineae</taxon>
        <taxon>Stephanosporaceae</taxon>
        <taxon>Cristinia</taxon>
    </lineage>
</organism>
<sequence length="390" mass="42606">MANVVPHPHPQVPLHPNLMSYSPSLGFGFGMSSSPSMATWSSAQALSSVANQATPTRSGKRRFEHDEEELENGGRSGRDDAMERSPTPERPKRAAPKRARTTPAQASHPREDKNGKLEGSQEANDVDVGVLLATLPRESLLPLLTSMLTTQPSLKPLILSLIPRPSLDTASQAIAQAAKKLLDAYPYSNGMGGSTVGFGTNNLGFGFGRPSPSFSSHSMTPQTGGMREEYIRSRLAPHIAEYVSVCFSYLPYFSNLALPTDASNPHSGVHSHASALQSQHKDRSHPSETFLFLHAIVSGVLSQPPLTRASLVPMLLPRLRDEWIAWIERVDEVVNRQGGMFGQDAVRTWERGLDEFAQAKGNGLEVMREARDLWVAKVGWLVGRQAMEEL</sequence>
<feature type="compositionally biased region" description="Low complexity" evidence="4">
    <location>
        <begin position="34"/>
        <end position="43"/>
    </location>
</feature>
<keyword evidence="2 3" id="KW-0539">Nucleus</keyword>
<dbReference type="GO" id="GO:0031144">
    <property type="term" value="P:proteasome localization"/>
    <property type="evidence" value="ECO:0007669"/>
    <property type="project" value="UniProtKB-UniRule"/>
</dbReference>
<comment type="subunit">
    <text evidence="3">Binds the proteasome.</text>
</comment>
<comment type="caution">
    <text evidence="5">The sequence shown here is derived from an EMBL/GenBank/DDBJ whole genome shotgun (WGS) entry which is preliminary data.</text>
</comment>
<dbReference type="GO" id="GO:0015031">
    <property type="term" value="P:protein transport"/>
    <property type="evidence" value="ECO:0007669"/>
    <property type="project" value="UniProtKB-UniRule"/>
</dbReference>
<reference evidence="5" key="1">
    <citation type="journal article" date="2021" name="New Phytol.">
        <title>Evolutionary innovations through gain and loss of genes in the ectomycorrhizal Boletales.</title>
        <authorList>
            <person name="Wu G."/>
            <person name="Miyauchi S."/>
            <person name="Morin E."/>
            <person name="Kuo A."/>
            <person name="Drula E."/>
            <person name="Varga T."/>
            <person name="Kohler A."/>
            <person name="Feng B."/>
            <person name="Cao Y."/>
            <person name="Lipzen A."/>
            <person name="Daum C."/>
            <person name="Hundley H."/>
            <person name="Pangilinan J."/>
            <person name="Johnson J."/>
            <person name="Barry K."/>
            <person name="LaButti K."/>
            <person name="Ng V."/>
            <person name="Ahrendt S."/>
            <person name="Min B."/>
            <person name="Choi I.G."/>
            <person name="Park H."/>
            <person name="Plett J.M."/>
            <person name="Magnuson J."/>
            <person name="Spatafora J.W."/>
            <person name="Nagy L.G."/>
            <person name="Henrissat B."/>
            <person name="Grigoriev I.V."/>
            <person name="Yang Z.L."/>
            <person name="Xu J."/>
            <person name="Martin F.M."/>
        </authorList>
    </citation>
    <scope>NUCLEOTIDE SEQUENCE</scope>
    <source>
        <strain evidence="5">KKN 215</strain>
    </source>
</reference>
<dbReference type="InterPro" id="IPR038422">
    <property type="entry name" value="Cut8/Sts1_sf"/>
</dbReference>
<evidence type="ECO:0000313" key="5">
    <source>
        <dbReference type="EMBL" id="KAH8102554.1"/>
    </source>
</evidence>
<evidence type="ECO:0000313" key="6">
    <source>
        <dbReference type="Proteomes" id="UP000813824"/>
    </source>
</evidence>
<feature type="compositionally biased region" description="Basic and acidic residues" evidence="4">
    <location>
        <begin position="76"/>
        <end position="92"/>
    </location>
</feature>
<dbReference type="EMBL" id="JAEVFJ010000009">
    <property type="protein sequence ID" value="KAH8102554.1"/>
    <property type="molecule type" value="Genomic_DNA"/>
</dbReference>
<name>A0A8K0USV9_9AGAR</name>
<keyword evidence="6" id="KW-1185">Reference proteome</keyword>
<comment type="subcellular location">
    <subcellularLocation>
        <location evidence="3">Cytoplasm</location>
    </subcellularLocation>
    <subcellularLocation>
        <location evidence="3">Nucleus</location>
    </subcellularLocation>
</comment>
<evidence type="ECO:0000256" key="3">
    <source>
        <dbReference type="RuleBase" id="RU368013"/>
    </source>
</evidence>
<keyword evidence="3" id="KW-0963">Cytoplasm</keyword>
<keyword evidence="3" id="KW-0653">Protein transport</keyword>
<accession>A0A8K0USV9</accession>
<evidence type="ECO:0000256" key="2">
    <source>
        <dbReference type="ARBA" id="ARBA00023242"/>
    </source>
</evidence>